<comment type="caution">
    <text evidence="2">The sequence shown here is derived from an EMBL/GenBank/DDBJ whole genome shotgun (WGS) entry which is preliminary data.</text>
</comment>
<feature type="region of interest" description="Disordered" evidence="1">
    <location>
        <begin position="1"/>
        <end position="21"/>
    </location>
</feature>
<evidence type="ECO:0000256" key="1">
    <source>
        <dbReference type="SAM" id="MobiDB-lite"/>
    </source>
</evidence>
<feature type="compositionally biased region" description="Polar residues" evidence="1">
    <location>
        <begin position="57"/>
        <end position="69"/>
    </location>
</feature>
<dbReference type="Proteomes" id="UP000322234">
    <property type="component" value="Unassembled WGS sequence"/>
</dbReference>
<feature type="compositionally biased region" description="Polar residues" evidence="1">
    <location>
        <begin position="11"/>
        <end position="21"/>
    </location>
</feature>
<gene>
    <name evidence="2" type="ORF">E5288_WYG007037</name>
</gene>
<accession>A0A6B0QW99</accession>
<proteinExistence type="predicted"/>
<dbReference type="AlphaFoldDB" id="A0A6B0QW99"/>
<name>A0A6B0QW99_9CETA</name>
<feature type="region of interest" description="Disordered" evidence="1">
    <location>
        <begin position="53"/>
        <end position="80"/>
    </location>
</feature>
<keyword evidence="3" id="KW-1185">Reference proteome</keyword>
<evidence type="ECO:0000313" key="2">
    <source>
        <dbReference type="EMBL" id="MXQ79613.1"/>
    </source>
</evidence>
<sequence length="151" mass="15984">MGVGEGLAVTESGTEESTQPSRWPIFWSPLRAAETGKEVGRLCFPSSGAFLGPDAVSTASSPSPLQSTGLLAGSSDPGGLRSAEKSWVNLAFLLEASSSLEPPSWSGNDGDLISWTKGFRTSEGQFRALEPQPEAPGPQKRMWFRSVTPLT</sequence>
<organism evidence="2 3">
    <name type="scientific">Bos mutus</name>
    <name type="common">wild yak</name>
    <dbReference type="NCBI Taxonomy" id="72004"/>
    <lineage>
        <taxon>Eukaryota</taxon>
        <taxon>Metazoa</taxon>
        <taxon>Chordata</taxon>
        <taxon>Craniata</taxon>
        <taxon>Vertebrata</taxon>
        <taxon>Euteleostomi</taxon>
        <taxon>Mammalia</taxon>
        <taxon>Eutheria</taxon>
        <taxon>Laurasiatheria</taxon>
        <taxon>Artiodactyla</taxon>
        <taxon>Ruminantia</taxon>
        <taxon>Pecora</taxon>
        <taxon>Bovidae</taxon>
        <taxon>Bovinae</taxon>
        <taxon>Bos</taxon>
    </lineage>
</organism>
<evidence type="ECO:0000313" key="3">
    <source>
        <dbReference type="Proteomes" id="UP000322234"/>
    </source>
</evidence>
<protein>
    <submittedName>
        <fullName evidence="2">Uncharacterized protein</fullName>
    </submittedName>
</protein>
<dbReference type="EMBL" id="VBQZ03000002">
    <property type="protein sequence ID" value="MXQ79613.1"/>
    <property type="molecule type" value="Genomic_DNA"/>
</dbReference>
<reference evidence="2" key="1">
    <citation type="submission" date="2019-10" db="EMBL/GenBank/DDBJ databases">
        <title>The sequence and de novo assembly of the wild yak genome.</title>
        <authorList>
            <person name="Liu Y."/>
        </authorList>
    </citation>
    <scope>NUCLEOTIDE SEQUENCE [LARGE SCALE GENOMIC DNA]</scope>
    <source>
        <strain evidence="2">WY2019</strain>
    </source>
</reference>